<reference evidence="2" key="1">
    <citation type="journal article" date="2019" name="MBio">
        <title>Virus Genomes from Deep Sea Sediments Expand the Ocean Megavirome and Support Independent Origins of Viral Gigantism.</title>
        <authorList>
            <person name="Backstrom D."/>
            <person name="Yutin N."/>
            <person name="Jorgensen S.L."/>
            <person name="Dharamshi J."/>
            <person name="Homa F."/>
            <person name="Zaremba-Niedwiedzka K."/>
            <person name="Spang A."/>
            <person name="Wolf Y.I."/>
            <person name="Koonin E.V."/>
            <person name="Ettema T.J."/>
        </authorList>
    </citation>
    <scope>NUCLEOTIDE SEQUENCE</scope>
</reference>
<organism evidence="2">
    <name type="scientific">Pithovirus LCPAC406</name>
    <dbReference type="NCBI Taxonomy" id="2506599"/>
    <lineage>
        <taxon>Viruses</taxon>
        <taxon>Pithoviruses</taxon>
    </lineage>
</organism>
<dbReference type="Gene3D" id="1.20.1280.50">
    <property type="match status" value="1"/>
</dbReference>
<accession>A0A481ZEB2</accession>
<sequence>MDDISEILERVHLRKESLDNLPPDVIQEIFLDLSVEEIMKLCRSNIAFNIVCGRESLWQTKVWIDFGIEKKYWDTWRKTAENLFKMNMINLNKKWINGMTYREIIDKIANRTEFEAEEKFNINRIMINGDRIMGKYTDNDLRDLIMELGEIPMLHSKQLLTDQLEVILNIKISGLLDIQLKYLPNTIVSPDIKGHAKRIISAMLGHYFDDDQIEILATDLLGRELTNKEFEIIQNTLTREFTIIILAANRYKMDDNYISKEHYPSLFPGKYSRDLERVSVNERYSEGFDILHDLFDANFFIMSYTPYSDKTINMLVYRLSLGYVTSGYHGECDLIGKSIAPRYNTF</sequence>
<feature type="domain" description="F-box" evidence="1">
    <location>
        <begin position="15"/>
        <end position="61"/>
    </location>
</feature>
<dbReference type="InterPro" id="IPR001810">
    <property type="entry name" value="F-box_dom"/>
</dbReference>
<dbReference type="InterPro" id="IPR036047">
    <property type="entry name" value="F-box-like_dom_sf"/>
</dbReference>
<gene>
    <name evidence="2" type="ORF">LCPAC406_02800</name>
</gene>
<protein>
    <submittedName>
        <fullName evidence="2">F-box-like protein</fullName>
    </submittedName>
</protein>
<dbReference type="PROSITE" id="PS50181">
    <property type="entry name" value="FBOX"/>
    <property type="match status" value="1"/>
</dbReference>
<proteinExistence type="predicted"/>
<evidence type="ECO:0000259" key="1">
    <source>
        <dbReference type="PROSITE" id="PS50181"/>
    </source>
</evidence>
<evidence type="ECO:0000313" key="2">
    <source>
        <dbReference type="EMBL" id="QBK93966.1"/>
    </source>
</evidence>
<dbReference type="EMBL" id="MK500608">
    <property type="protein sequence ID" value="QBK93966.1"/>
    <property type="molecule type" value="Genomic_DNA"/>
</dbReference>
<name>A0A481ZEB2_9VIRU</name>
<dbReference type="SUPFAM" id="SSF81383">
    <property type="entry name" value="F-box domain"/>
    <property type="match status" value="1"/>
</dbReference>